<keyword evidence="2" id="KW-0812">Transmembrane</keyword>
<dbReference type="AlphaFoldDB" id="A0A2N6T656"/>
<keyword evidence="5" id="KW-1185">Reference proteome</keyword>
<reference evidence="4 5" key="1">
    <citation type="submission" date="2017-09" db="EMBL/GenBank/DDBJ databases">
        <title>Bacterial strain isolated from the female urinary microbiota.</title>
        <authorList>
            <person name="Thomas-White K."/>
            <person name="Kumar N."/>
            <person name="Forster S."/>
            <person name="Putonti C."/>
            <person name="Lawley T."/>
            <person name="Wolfe A.J."/>
        </authorList>
    </citation>
    <scope>NUCLEOTIDE SEQUENCE [LARGE SCALE GENOMIC DNA]</scope>
    <source>
        <strain evidence="4 5">UMB0792</strain>
    </source>
</reference>
<gene>
    <name evidence="4" type="ORF">CJ203_03790</name>
</gene>
<feature type="chain" id="PRO_5018119441" description="Secreted protein" evidence="3">
    <location>
        <begin position="29"/>
        <end position="836"/>
    </location>
</feature>
<protein>
    <recommendedName>
        <fullName evidence="6">Secreted protein</fullName>
    </recommendedName>
</protein>
<evidence type="ECO:0000256" key="2">
    <source>
        <dbReference type="SAM" id="Phobius"/>
    </source>
</evidence>
<keyword evidence="2" id="KW-1133">Transmembrane helix</keyword>
<evidence type="ECO:0000256" key="1">
    <source>
        <dbReference type="SAM" id="MobiDB-lite"/>
    </source>
</evidence>
<dbReference type="Pfam" id="PF19516">
    <property type="entry name" value="DUF6049"/>
    <property type="match status" value="1"/>
</dbReference>
<proteinExistence type="predicted"/>
<keyword evidence="2" id="KW-0472">Membrane</keyword>
<evidence type="ECO:0000313" key="4">
    <source>
        <dbReference type="EMBL" id="PMC64789.1"/>
    </source>
</evidence>
<feature type="transmembrane region" description="Helical" evidence="2">
    <location>
        <begin position="802"/>
        <end position="818"/>
    </location>
</feature>
<feature type="region of interest" description="Disordered" evidence="1">
    <location>
        <begin position="409"/>
        <end position="435"/>
    </location>
</feature>
<feature type="signal peptide" evidence="3">
    <location>
        <begin position="1"/>
        <end position="28"/>
    </location>
</feature>
<evidence type="ECO:0000313" key="5">
    <source>
        <dbReference type="Proteomes" id="UP000235836"/>
    </source>
</evidence>
<organism evidence="4 5">
    <name type="scientific">Corynebacterium tuscaniense</name>
    <dbReference type="NCBI Taxonomy" id="302449"/>
    <lineage>
        <taxon>Bacteria</taxon>
        <taxon>Bacillati</taxon>
        <taxon>Actinomycetota</taxon>
        <taxon>Actinomycetes</taxon>
        <taxon>Mycobacteriales</taxon>
        <taxon>Corynebacteriaceae</taxon>
        <taxon>Corynebacterium</taxon>
    </lineage>
</organism>
<sequence length="836" mass="88825">MSRSKRSAALAAVACAAGCSVGLPFAVAQSIPVPLAPSNSAVADQWVNSQIRLGEGTQGLNISLIDAPATAPSRDTTHVTVRVHNDGAEPADDLVLTPRRGPVSGSLTDARVATVAQPGEYTPAGDAVTVPTVPPNGHVDVKVTFDAEDHPTTVTRPVMVVLENAGAIMDTERWHMTVLGTAQETPGADEPERTPAGMSVLYPITAPVDIVPGETGEAPNRPPLILSSEQLAGQIAPGGRLDQLVDVYSELGAGNETCMAVDPALLDTVDRMADGYTVNDDRPEPAEKRQRLRDSWGNPDTGKDSTQGTGADDAAAWLDKLRAAAKDKCVLAMPWANTDLEAVARTGNRWLMREALERGPFTAERVLGTPVMRNVVLPGSGYLTEKTVPGMGWADHSQSRVTEVGMQGAWEEQTSTTTETADHESDGRVEGEQQTTLDNPAMPNAAGITAPQPAQAVRVLVADNTTSVASAHSRFTQLRPGVVGVDFDYELASTMAATGPNPETTGYSDDHLRFDYTRDSQVARDNTAATAVRTAASSRVVVGESAEASEPLLVTPPAGWQPKTARAVMDTVNELFREHTSVPMSLADYTRMPDDPAQLVPGTPSLWEADPTIYSDTEVLNASQQGAFIDDLTSLLGSEPAIALTQYGYTLPLRQDLLTALTVTGRRSYTGYMEAQERTRRRLNGNRDALAGLRAAITLIPPGNVYTRASESSPLLIVAQNGLPLPVDASILYKGPAGAHLNTPTEFRIPARGSLTLQMTADLEENDEQTKLQLYLATPEGQPISQPVDIAVQTAGGAVKNWIIIAGASALFVLALMFQRGRRRGSRGIKGIARDG</sequence>
<dbReference type="EMBL" id="PNHG01000004">
    <property type="protein sequence ID" value="PMC64789.1"/>
    <property type="molecule type" value="Genomic_DNA"/>
</dbReference>
<feature type="compositionally biased region" description="Basic and acidic residues" evidence="1">
    <location>
        <begin position="420"/>
        <end position="431"/>
    </location>
</feature>
<dbReference type="Proteomes" id="UP000235836">
    <property type="component" value="Unassembled WGS sequence"/>
</dbReference>
<name>A0A2N6T656_9CORY</name>
<dbReference type="RefSeq" id="WP_102723608.1">
    <property type="nucleotide sequence ID" value="NZ_PNHG01000004.1"/>
</dbReference>
<evidence type="ECO:0008006" key="6">
    <source>
        <dbReference type="Google" id="ProtNLM"/>
    </source>
</evidence>
<dbReference type="InterPro" id="IPR046112">
    <property type="entry name" value="DUF6049"/>
</dbReference>
<feature type="region of interest" description="Disordered" evidence="1">
    <location>
        <begin position="276"/>
        <end position="311"/>
    </location>
</feature>
<feature type="compositionally biased region" description="Basic and acidic residues" evidence="1">
    <location>
        <begin position="276"/>
        <end position="294"/>
    </location>
</feature>
<evidence type="ECO:0000256" key="3">
    <source>
        <dbReference type="SAM" id="SignalP"/>
    </source>
</evidence>
<keyword evidence="3" id="KW-0732">Signal</keyword>
<comment type="caution">
    <text evidence="4">The sequence shown here is derived from an EMBL/GenBank/DDBJ whole genome shotgun (WGS) entry which is preliminary data.</text>
</comment>
<accession>A0A2N6T656</accession>